<accession>A0ABY1VNP2</accession>
<feature type="region of interest" description="Disordered" evidence="1">
    <location>
        <begin position="411"/>
        <end position="641"/>
    </location>
</feature>
<gene>
    <name evidence="2" type="ORF">NCTC11535_01410</name>
</gene>
<dbReference type="InterPro" id="IPR036689">
    <property type="entry name" value="ESAT-6-like_sf"/>
</dbReference>
<protein>
    <submittedName>
        <fullName evidence="2">Uncharacterized protein</fullName>
    </submittedName>
</protein>
<sequence length="760" mass="81982">MSIDTSKLPALNLDVATIRSNASDLKTKAGDLRTSGSSVKTTWGGLSSCYKAPEQDTLYGAMNKVERGSDHLADKLEKIASALSTFADSAASIKTDSQNLKTRADAFLASVASDPDWQYDQNKIDKHDGFLSEANALQVRLWDAERDCANKIRSLDMLAPYHADKQSDKDNLAYGASSLPKQSTGMPWGDPVARKDRCPKKAAVSVYRAGWEDLIMGTFNGLIGLVGFQVSNVRMVSSNDPNSIGNLPLAADADHDWNIAFQTWQPILGLAGFKWDQYGNFLGYKEEHKHETEKEIGKSLAHLDQWDDDPLRAGLGSAIDIGSFFIPGLGVLAGAAKAGKAGSAAAKVGGKLGAARKLPRVAWAGGKSATRMPGARTGTRLHQPHTGITPKIDLGEQTGKWAKAGQLDAPHLPEARTNPADAAPARSPHSRPADATTPDTIAPDSPRNPAQASETSPRASTAEPGVSSSPESSSPVRDANAQAGDHHPKGAQAADSATPRDIPDTTKGPKSDKAPDHDPHAKQEDAHTTKDGHPDHKPDGDGKADHHDAHKPDGEDHHSNKDKNGHPDHEPQGDGHADAPDQDPKDPNHPDASPSQAHKPKVAEPEPMPEIDPRDGIDRGDRRDHRGRYTLGNKGSHSQDLSEWCGREMYRQEMEHEKHTPLRQMLNDKLAARIDGVKQVRYYDGIAQQQDGSWVGIEVKYESARPTAQQASFDKQVSPKTPARVTLPNGDEIKITRTKVVKVTEEDLKNAIAEAQQAES</sequence>
<keyword evidence="3" id="KW-1185">Reference proteome</keyword>
<evidence type="ECO:0000256" key="1">
    <source>
        <dbReference type="SAM" id="MobiDB-lite"/>
    </source>
</evidence>
<feature type="compositionally biased region" description="Low complexity" evidence="1">
    <location>
        <begin position="463"/>
        <end position="476"/>
    </location>
</feature>
<comment type="caution">
    <text evidence="2">The sequence shown here is derived from an EMBL/GenBank/DDBJ whole genome shotgun (WGS) entry which is preliminary data.</text>
</comment>
<feature type="region of interest" description="Disordered" evidence="1">
    <location>
        <begin position="365"/>
        <end position="393"/>
    </location>
</feature>
<name>A0ABY1VNP2_9ACTO</name>
<dbReference type="EMBL" id="UAPQ01000007">
    <property type="protein sequence ID" value="SPT53731.1"/>
    <property type="molecule type" value="Genomic_DNA"/>
</dbReference>
<dbReference type="Gene3D" id="1.10.287.1060">
    <property type="entry name" value="ESAT-6-like"/>
    <property type="match status" value="1"/>
</dbReference>
<feature type="compositionally biased region" description="Basic and acidic residues" evidence="1">
    <location>
        <begin position="501"/>
        <end position="589"/>
    </location>
</feature>
<evidence type="ECO:0000313" key="2">
    <source>
        <dbReference type="EMBL" id="SPT53731.1"/>
    </source>
</evidence>
<organism evidence="2 3">
    <name type="scientific">Actinomyces bovis</name>
    <dbReference type="NCBI Taxonomy" id="1658"/>
    <lineage>
        <taxon>Bacteria</taxon>
        <taxon>Bacillati</taxon>
        <taxon>Actinomycetota</taxon>
        <taxon>Actinomycetes</taxon>
        <taxon>Actinomycetales</taxon>
        <taxon>Actinomycetaceae</taxon>
        <taxon>Actinomyces</taxon>
    </lineage>
</organism>
<dbReference type="SUPFAM" id="SSF140453">
    <property type="entry name" value="EsxAB dimer-like"/>
    <property type="match status" value="1"/>
</dbReference>
<proteinExistence type="predicted"/>
<dbReference type="Proteomes" id="UP000250006">
    <property type="component" value="Unassembled WGS sequence"/>
</dbReference>
<dbReference type="RefSeq" id="WP_111836663.1">
    <property type="nucleotide sequence ID" value="NZ_UAPQ01000007.1"/>
</dbReference>
<reference evidence="2 3" key="1">
    <citation type="submission" date="2018-06" db="EMBL/GenBank/DDBJ databases">
        <authorList>
            <consortium name="Pathogen Informatics"/>
            <person name="Doyle S."/>
        </authorList>
    </citation>
    <scope>NUCLEOTIDE SEQUENCE [LARGE SCALE GENOMIC DNA]</scope>
    <source>
        <strain evidence="2 3">NCTC11535</strain>
    </source>
</reference>
<feature type="compositionally biased region" description="Polar residues" evidence="1">
    <location>
        <begin position="448"/>
        <end position="459"/>
    </location>
</feature>
<evidence type="ECO:0000313" key="3">
    <source>
        <dbReference type="Proteomes" id="UP000250006"/>
    </source>
</evidence>
<feature type="compositionally biased region" description="Basic and acidic residues" evidence="1">
    <location>
        <begin position="611"/>
        <end position="624"/>
    </location>
</feature>